<feature type="domain" description="Ferric siderophore reductase C-terminal" evidence="1">
    <location>
        <begin position="177"/>
        <end position="197"/>
    </location>
</feature>
<dbReference type="EMBL" id="PVNH01000004">
    <property type="protein sequence ID" value="PRX48382.1"/>
    <property type="molecule type" value="Genomic_DNA"/>
</dbReference>
<comment type="caution">
    <text evidence="2">The sequence shown here is derived from an EMBL/GenBank/DDBJ whole genome shotgun (WGS) entry which is preliminary data.</text>
</comment>
<evidence type="ECO:0000313" key="2">
    <source>
        <dbReference type="EMBL" id="PRX48382.1"/>
    </source>
</evidence>
<organism evidence="2 3">
    <name type="scientific">Prauserella shujinwangii</name>
    <dbReference type="NCBI Taxonomy" id="1453103"/>
    <lineage>
        <taxon>Bacteria</taxon>
        <taxon>Bacillati</taxon>
        <taxon>Actinomycetota</taxon>
        <taxon>Actinomycetes</taxon>
        <taxon>Pseudonocardiales</taxon>
        <taxon>Pseudonocardiaceae</taxon>
        <taxon>Prauserella</taxon>
    </lineage>
</organism>
<evidence type="ECO:0000313" key="3">
    <source>
        <dbReference type="Proteomes" id="UP000238362"/>
    </source>
</evidence>
<dbReference type="RefSeq" id="WP_106178476.1">
    <property type="nucleotide sequence ID" value="NZ_PVNH01000004.1"/>
</dbReference>
<proteinExistence type="predicted"/>
<dbReference type="InterPro" id="IPR024726">
    <property type="entry name" value="FhuF_C"/>
</dbReference>
<name>A0A2T0LWI1_9PSEU</name>
<dbReference type="GO" id="GO:0051537">
    <property type="term" value="F:2 iron, 2 sulfur cluster binding"/>
    <property type="evidence" value="ECO:0007669"/>
    <property type="project" value="InterPro"/>
</dbReference>
<dbReference type="OrthoDB" id="3290158at2"/>
<accession>A0A2T0LWI1</accession>
<dbReference type="Proteomes" id="UP000238362">
    <property type="component" value="Unassembled WGS sequence"/>
</dbReference>
<dbReference type="Pfam" id="PF11575">
    <property type="entry name" value="FhuF_C"/>
    <property type="match status" value="1"/>
</dbReference>
<keyword evidence="3" id="KW-1185">Reference proteome</keyword>
<reference evidence="2 3" key="1">
    <citation type="submission" date="2018-03" db="EMBL/GenBank/DDBJ databases">
        <title>Genomic Encyclopedia of Type Strains, Phase III (KMG-III): the genomes of soil and plant-associated and newly described type strains.</title>
        <authorList>
            <person name="Whitman W."/>
        </authorList>
    </citation>
    <scope>NUCLEOTIDE SEQUENCE [LARGE SCALE GENOMIC DNA]</scope>
    <source>
        <strain evidence="2 3">CGMCC 4.7125</strain>
    </source>
</reference>
<protein>
    <submittedName>
        <fullName evidence="2">Ferric iron reductase protein FhuF</fullName>
    </submittedName>
</protein>
<dbReference type="AlphaFoldDB" id="A0A2T0LWI1"/>
<gene>
    <name evidence="2" type="ORF">B0I33_104198</name>
</gene>
<evidence type="ECO:0000259" key="1">
    <source>
        <dbReference type="Pfam" id="PF11575"/>
    </source>
</evidence>
<sequence length="213" mass="22593">MTRPVPATVLADESWLREDLDRAARLYGRASGRVLGTIRWYSASSVLVAPALESLVHTGIALDPALESVTLDLHPDGRYVDAHSRRPLGRDVTQLGAALGAALTAAVTAGAAVSGATERSLWAIAADSIANRLLWAASAAGDEERGMRLAEEIGDAVGSRLPRPRFVRVGAKPVVRRASCCLIYEATGGEKCASCPRQTPAERTRRLELLLGS</sequence>